<dbReference type="PANTHER" id="PTHR24421">
    <property type="entry name" value="NITRATE/NITRITE SENSOR PROTEIN NARX-RELATED"/>
    <property type="match status" value="1"/>
</dbReference>
<dbReference type="InterPro" id="IPR011712">
    <property type="entry name" value="Sig_transdc_His_kin_sub3_dim/P"/>
</dbReference>
<dbReference type="InterPro" id="IPR036890">
    <property type="entry name" value="HATPase_C_sf"/>
</dbReference>
<dbReference type="SUPFAM" id="SSF55874">
    <property type="entry name" value="ATPase domain of HSP90 chaperone/DNA topoisomerase II/histidine kinase"/>
    <property type="match status" value="1"/>
</dbReference>
<evidence type="ECO:0000256" key="1">
    <source>
        <dbReference type="ARBA" id="ARBA00022679"/>
    </source>
</evidence>
<sequence>MDLLGRWRAADDPRRVELYTHWSLVPMAFLGPLVVAGVTAGTVPDAGAAVAVAVAGSLVQALALAVLLSRAVRRRPTGRTVEGAWVLTSLLAWASGVLALRNAPGGGEVVDVVAAVAAVAAVVPLGRGRFRRYAPHVVLVVGAATFPFTDRFPMVLTYAFYGVFLAAVVQMSLWMLEVVRRLADAERDRTRLAVAEERLRFARDLHDVVGRDLSAIAVTSDLVAELARRGRPEAVGRAEEVRSIAQGSLERIRTVVRGYRAVDLTTELEGSVALLESAGIACTVEHLDQDGPLPEDLRSAAAWVIREGVTNVVRHSTATWCRISVRREAAELAVSLVNDGVPDRPAGRGSGLLGLAERLQPVGGRLETRGTDGTFTLHARWELT</sequence>
<dbReference type="Gene3D" id="3.30.565.10">
    <property type="entry name" value="Histidine kinase-like ATPase, C-terminal domain"/>
    <property type="match status" value="1"/>
</dbReference>
<evidence type="ECO:0000256" key="3">
    <source>
        <dbReference type="ARBA" id="ARBA00023012"/>
    </source>
</evidence>
<dbReference type="EMBL" id="JBFNQN010000002">
    <property type="protein sequence ID" value="MEW9263614.1"/>
    <property type="molecule type" value="Genomic_DNA"/>
</dbReference>
<feature type="transmembrane region" description="Helical" evidence="4">
    <location>
        <begin position="21"/>
        <end position="40"/>
    </location>
</feature>
<keyword evidence="4" id="KW-0812">Transmembrane</keyword>
<dbReference type="Proteomes" id="UP001555826">
    <property type="component" value="Unassembled WGS sequence"/>
</dbReference>
<feature type="transmembrane region" description="Helical" evidence="4">
    <location>
        <begin position="109"/>
        <end position="126"/>
    </location>
</feature>
<keyword evidence="3" id="KW-0902">Two-component regulatory system</keyword>
<keyword evidence="4" id="KW-0472">Membrane</keyword>
<accession>A0ABV3P1W7</accession>
<keyword evidence="7" id="KW-1185">Reference proteome</keyword>
<dbReference type="CDD" id="cd16917">
    <property type="entry name" value="HATPase_UhpB-NarQ-NarX-like"/>
    <property type="match status" value="1"/>
</dbReference>
<evidence type="ECO:0000259" key="5">
    <source>
        <dbReference type="Pfam" id="PF07730"/>
    </source>
</evidence>
<proteinExistence type="predicted"/>
<feature type="transmembrane region" description="Helical" evidence="4">
    <location>
        <begin position="46"/>
        <end position="72"/>
    </location>
</feature>
<keyword evidence="4" id="KW-1133">Transmembrane helix</keyword>
<dbReference type="InterPro" id="IPR050482">
    <property type="entry name" value="Sensor_HK_TwoCompSys"/>
</dbReference>
<dbReference type="Pfam" id="PF07730">
    <property type="entry name" value="HisKA_3"/>
    <property type="match status" value="1"/>
</dbReference>
<evidence type="ECO:0000313" key="6">
    <source>
        <dbReference type="EMBL" id="MEW9263614.1"/>
    </source>
</evidence>
<dbReference type="RefSeq" id="WP_367636221.1">
    <property type="nucleotide sequence ID" value="NZ_JBFNQN010000002.1"/>
</dbReference>
<dbReference type="PANTHER" id="PTHR24421:SF63">
    <property type="entry name" value="SENSOR HISTIDINE KINASE DESK"/>
    <property type="match status" value="1"/>
</dbReference>
<evidence type="ECO:0000256" key="4">
    <source>
        <dbReference type="SAM" id="Phobius"/>
    </source>
</evidence>
<feature type="transmembrane region" description="Helical" evidence="4">
    <location>
        <begin position="155"/>
        <end position="179"/>
    </location>
</feature>
<dbReference type="GO" id="GO:0016301">
    <property type="term" value="F:kinase activity"/>
    <property type="evidence" value="ECO:0007669"/>
    <property type="project" value="UniProtKB-KW"/>
</dbReference>
<feature type="transmembrane region" description="Helical" evidence="4">
    <location>
        <begin position="84"/>
        <end position="103"/>
    </location>
</feature>
<keyword evidence="2 6" id="KW-0418">Kinase</keyword>
<gene>
    <name evidence="6" type="ORF">AB1207_02525</name>
</gene>
<organism evidence="6 7">
    <name type="scientific">Kineococcus endophyticus</name>
    <dbReference type="NCBI Taxonomy" id="1181883"/>
    <lineage>
        <taxon>Bacteria</taxon>
        <taxon>Bacillati</taxon>
        <taxon>Actinomycetota</taxon>
        <taxon>Actinomycetes</taxon>
        <taxon>Kineosporiales</taxon>
        <taxon>Kineosporiaceae</taxon>
        <taxon>Kineococcus</taxon>
    </lineage>
</organism>
<feature type="domain" description="Signal transduction histidine kinase subgroup 3 dimerisation and phosphoacceptor" evidence="5">
    <location>
        <begin position="197"/>
        <end position="263"/>
    </location>
</feature>
<reference evidence="6 7" key="1">
    <citation type="submission" date="2024-07" db="EMBL/GenBank/DDBJ databases">
        <authorList>
            <person name="Thanompreechachai J."/>
            <person name="Duangmal K."/>
        </authorList>
    </citation>
    <scope>NUCLEOTIDE SEQUENCE [LARGE SCALE GENOMIC DNA]</scope>
    <source>
        <strain evidence="6 7">KCTC 19886</strain>
    </source>
</reference>
<comment type="caution">
    <text evidence="6">The sequence shown here is derived from an EMBL/GenBank/DDBJ whole genome shotgun (WGS) entry which is preliminary data.</text>
</comment>
<evidence type="ECO:0000256" key="2">
    <source>
        <dbReference type="ARBA" id="ARBA00022777"/>
    </source>
</evidence>
<protein>
    <submittedName>
        <fullName evidence="6">Histidine kinase</fullName>
    </submittedName>
</protein>
<keyword evidence="1" id="KW-0808">Transferase</keyword>
<name>A0ABV3P1W7_9ACTN</name>
<dbReference type="Gene3D" id="1.20.5.1930">
    <property type="match status" value="1"/>
</dbReference>
<evidence type="ECO:0000313" key="7">
    <source>
        <dbReference type="Proteomes" id="UP001555826"/>
    </source>
</evidence>